<dbReference type="EMBL" id="AMCW01000145">
    <property type="protein sequence ID" value="EKJ99505.1"/>
    <property type="molecule type" value="Genomic_DNA"/>
</dbReference>
<organism evidence="1 2">
    <name type="scientific">Rhodopirellula baltica SH28</name>
    <dbReference type="NCBI Taxonomy" id="993517"/>
    <lineage>
        <taxon>Bacteria</taxon>
        <taxon>Pseudomonadati</taxon>
        <taxon>Planctomycetota</taxon>
        <taxon>Planctomycetia</taxon>
        <taxon>Pirellulales</taxon>
        <taxon>Pirellulaceae</taxon>
        <taxon>Rhodopirellula</taxon>
    </lineage>
</organism>
<name>K5E170_RHOBT</name>
<accession>K5E170</accession>
<reference evidence="1 2" key="1">
    <citation type="journal article" date="2013" name="Mar. Genomics">
        <title>Expression of sulfatases in Rhodopirellula baltica and the diversity of sulfatases in the genus Rhodopirellula.</title>
        <authorList>
            <person name="Wegner C.E."/>
            <person name="Richter-Heitmann T."/>
            <person name="Klindworth A."/>
            <person name="Klockow C."/>
            <person name="Richter M."/>
            <person name="Achstetter T."/>
            <person name="Glockner F.O."/>
            <person name="Harder J."/>
        </authorList>
    </citation>
    <scope>NUCLEOTIDE SEQUENCE [LARGE SCALE GENOMIC DNA]</scope>
    <source>
        <strain evidence="1 2">SH28</strain>
    </source>
</reference>
<comment type="caution">
    <text evidence="1">The sequence shown here is derived from an EMBL/GenBank/DDBJ whole genome shotgun (WGS) entry which is preliminary data.</text>
</comment>
<gene>
    <name evidence="1" type="ORF">RBSH_05260</name>
</gene>
<sequence length="91" mass="10023">MGEAWESLLVEALSSPTKVIGGGTKESAVLYIGFPVAGVGNELAGRGQHAPHSSIDVRTFFLHRKSCWLDKLHASVRTIRHECRRIDRSPK</sequence>
<dbReference type="Proteomes" id="UP000007993">
    <property type="component" value="Unassembled WGS sequence"/>
</dbReference>
<dbReference type="PATRIC" id="fig|993517.3.peg.5695"/>
<dbReference type="AlphaFoldDB" id="K5E170"/>
<evidence type="ECO:0000313" key="2">
    <source>
        <dbReference type="Proteomes" id="UP000007993"/>
    </source>
</evidence>
<evidence type="ECO:0000313" key="1">
    <source>
        <dbReference type="EMBL" id="EKJ99505.1"/>
    </source>
</evidence>
<protein>
    <submittedName>
        <fullName evidence="1">Uncharacterized protein</fullName>
    </submittedName>
</protein>
<proteinExistence type="predicted"/>